<dbReference type="UniPathway" id="UPA00087">
    <property type="reaction ID" value="UER00173"/>
</dbReference>
<dbReference type="GO" id="GO:0000287">
    <property type="term" value="F:magnesium ion binding"/>
    <property type="evidence" value="ECO:0007669"/>
    <property type="project" value="UniProtKB-UniRule"/>
</dbReference>
<evidence type="ECO:0000256" key="2">
    <source>
        <dbReference type="ARBA" id="ARBA00022490"/>
    </source>
</evidence>
<dbReference type="InterPro" id="IPR006124">
    <property type="entry name" value="Metalloenzyme"/>
</dbReference>
<accession>A0A0H4KIT5</accession>
<evidence type="ECO:0000256" key="7">
    <source>
        <dbReference type="NCBIfam" id="TIGR01696"/>
    </source>
</evidence>
<dbReference type="Pfam" id="PF01676">
    <property type="entry name" value="Metalloenzyme"/>
    <property type="match status" value="1"/>
</dbReference>
<comment type="catalytic activity">
    <reaction evidence="6">
        <text>alpha-D-ribose 1-phosphate = D-ribose 5-phosphate</text>
        <dbReference type="Rhea" id="RHEA:18793"/>
        <dbReference type="ChEBI" id="CHEBI:57720"/>
        <dbReference type="ChEBI" id="CHEBI:78346"/>
        <dbReference type="EC" id="5.4.2.7"/>
    </reaction>
</comment>
<feature type="binding site" evidence="6">
    <location>
        <position position="328"/>
    </location>
    <ligand>
        <name>Mn(2+)</name>
        <dbReference type="ChEBI" id="CHEBI:29035"/>
        <label>1</label>
    </ligand>
</feature>
<comment type="function">
    <text evidence="6">Isomerase that catalyzes the conversion of deoxy-ribose 1-phosphate (dRib-1-P) and ribose 1-phosphate (Rib-1-P) to deoxy-ribose 5-phosphate (dRib-5-P) and ribose 5-phosphate (Rib-5-P), respectively.</text>
</comment>
<evidence type="ECO:0000256" key="4">
    <source>
        <dbReference type="ARBA" id="ARBA00023211"/>
    </source>
</evidence>
<reference evidence="10" key="2">
    <citation type="submission" date="2015-06" db="EMBL/GenBank/DDBJ databases">
        <title>Genome Sequence of Bacillus endophyticus and Analysis of its Companion Mechanism in the Ketogulonigenium vulgare-Bacillus strain Consortium.</title>
        <authorList>
            <person name="Jia N."/>
            <person name="Du J."/>
            <person name="Ding M.-Z."/>
            <person name="Gao F."/>
            <person name="Yuan Y.-J."/>
        </authorList>
    </citation>
    <scope>NUCLEOTIDE SEQUENCE [LARGE SCALE GENOMIC DNA]</scope>
    <source>
        <strain evidence="10">Hbe603</strain>
    </source>
</reference>
<proteinExistence type="inferred from homology"/>
<comment type="similarity">
    <text evidence="1 6">Belongs to the phosphopentomutase family.</text>
</comment>
<sequence>MSYTYKRIFLVVMDSVGIGEAPDAEQYDDKGADTLGHIAEHRGGLNMPNMGKLGLSNIREIKGIQKEDTPLAYYTKMQEASTGKDTMTGHWEIMGLHINQPFRVFPDGFPEELIAELEEKTGRKIIANKPASGTAILDELGEEHMKTGALIVYTSADSVLQIAAHEDVVPLDELYKICEIARELMLDEKYMVGRVIARPFIGSPGKFERTSNRHDYALKPFGRTVMNELKDENFDVIAIGKISDIYDGEGVTKSLRTTSNMDGMDKLVETLHMDFEGLSFVNLVDFDAKFGHRRDPQGYGDALEEYDVRLAEVLEGLKDDDLLIITADHGNDPIHHGTDHTREYVPLLVYSKGMKKGEKLDVRQTFADIGATVADNFNIKLPEHGKSFLNELNQK</sequence>
<dbReference type="PIRSF" id="PIRSF001491">
    <property type="entry name" value="Ppentomutase"/>
    <property type="match status" value="1"/>
</dbReference>
<keyword evidence="4 6" id="KW-0464">Manganese</keyword>
<feature type="binding site" evidence="6">
    <location>
        <position position="14"/>
    </location>
    <ligand>
        <name>Mn(2+)</name>
        <dbReference type="ChEBI" id="CHEBI:29035"/>
        <label>1</label>
    </ligand>
</feature>
<dbReference type="EC" id="5.4.2.7" evidence="6 7"/>
<keyword evidence="2 6" id="KW-0963">Cytoplasm</keyword>
<dbReference type="KEGG" id="beo:BEH_19220"/>
<feature type="binding site" evidence="6">
    <location>
        <position position="340"/>
    </location>
    <ligand>
        <name>Mn(2+)</name>
        <dbReference type="ChEBI" id="CHEBI:29035"/>
        <label>2</label>
    </ligand>
</feature>
<dbReference type="SUPFAM" id="SSF53649">
    <property type="entry name" value="Alkaline phosphatase-like"/>
    <property type="match status" value="1"/>
</dbReference>
<keyword evidence="10" id="KW-1185">Reference proteome</keyword>
<dbReference type="CDD" id="cd16009">
    <property type="entry name" value="PPM"/>
    <property type="match status" value="1"/>
</dbReference>
<comment type="subcellular location">
    <subcellularLocation>
        <location evidence="6">Cytoplasm</location>
    </subcellularLocation>
</comment>
<dbReference type="PANTHER" id="PTHR21110">
    <property type="entry name" value="PHOSPHOPENTOMUTASE"/>
    <property type="match status" value="1"/>
</dbReference>
<organism evidence="9 10">
    <name type="scientific">Priestia filamentosa</name>
    <dbReference type="NCBI Taxonomy" id="1402861"/>
    <lineage>
        <taxon>Bacteria</taxon>
        <taxon>Bacillati</taxon>
        <taxon>Bacillota</taxon>
        <taxon>Bacilli</taxon>
        <taxon>Bacillales</taxon>
        <taxon>Bacillaceae</taxon>
        <taxon>Priestia</taxon>
    </lineage>
</organism>
<dbReference type="Gene3D" id="3.40.720.10">
    <property type="entry name" value="Alkaline Phosphatase, subunit A"/>
    <property type="match status" value="1"/>
</dbReference>
<dbReference type="GO" id="GO:0030145">
    <property type="term" value="F:manganese ion binding"/>
    <property type="evidence" value="ECO:0007669"/>
    <property type="project" value="UniProtKB-UniRule"/>
</dbReference>
<name>A0A0H4KIT5_9BACI</name>
<dbReference type="RefSeq" id="WP_046217826.1">
    <property type="nucleotide sequence ID" value="NZ_CP011974.1"/>
</dbReference>
<dbReference type="EMBL" id="CP011974">
    <property type="protein sequence ID" value="AKO94032.1"/>
    <property type="molecule type" value="Genomic_DNA"/>
</dbReference>
<dbReference type="Gene3D" id="3.30.70.1250">
    <property type="entry name" value="Phosphopentomutase"/>
    <property type="match status" value="1"/>
</dbReference>
<comment type="cofactor">
    <cofactor evidence="6">
        <name>Mn(2+)</name>
        <dbReference type="ChEBI" id="CHEBI:29035"/>
    </cofactor>
    <text evidence="6">Binds 2 manganese ions.</text>
</comment>
<evidence type="ECO:0000313" key="9">
    <source>
        <dbReference type="EMBL" id="AKO94032.1"/>
    </source>
</evidence>
<dbReference type="GO" id="GO:0006015">
    <property type="term" value="P:5-phosphoribose 1-diphosphate biosynthetic process"/>
    <property type="evidence" value="ECO:0007669"/>
    <property type="project" value="UniProtKB-UniPathway"/>
</dbReference>
<dbReference type="GO" id="GO:0005829">
    <property type="term" value="C:cytosol"/>
    <property type="evidence" value="ECO:0007669"/>
    <property type="project" value="TreeGrafter"/>
</dbReference>
<feature type="binding site" evidence="6">
    <location>
        <position position="329"/>
    </location>
    <ligand>
        <name>Mn(2+)</name>
        <dbReference type="ChEBI" id="CHEBI:29035"/>
        <label>1</label>
    </ligand>
</feature>
<keyword evidence="5 6" id="KW-0413">Isomerase</keyword>
<gene>
    <name evidence="6" type="primary">deoB</name>
    <name evidence="9" type="ORF">BEH_19220</name>
</gene>
<keyword evidence="3 6" id="KW-0479">Metal-binding</keyword>
<comment type="catalytic activity">
    <reaction evidence="6">
        <text>2-deoxy-alpha-D-ribose 1-phosphate = 2-deoxy-D-ribose 5-phosphate</text>
        <dbReference type="Rhea" id="RHEA:27658"/>
        <dbReference type="ChEBI" id="CHEBI:57259"/>
        <dbReference type="ChEBI" id="CHEBI:62877"/>
        <dbReference type="EC" id="5.4.2.7"/>
    </reaction>
</comment>
<dbReference type="HAMAP" id="MF_00740">
    <property type="entry name" value="Phosphopentomut"/>
    <property type="match status" value="1"/>
</dbReference>
<evidence type="ECO:0000256" key="3">
    <source>
        <dbReference type="ARBA" id="ARBA00022723"/>
    </source>
</evidence>
<dbReference type="GO" id="GO:0043094">
    <property type="term" value="P:metabolic compound salvage"/>
    <property type="evidence" value="ECO:0007669"/>
    <property type="project" value="UniProtKB-UniRule"/>
</dbReference>
<dbReference type="PANTHER" id="PTHR21110:SF0">
    <property type="entry name" value="PHOSPHOPENTOMUTASE"/>
    <property type="match status" value="1"/>
</dbReference>
<dbReference type="GO" id="GO:0006018">
    <property type="term" value="P:2-deoxyribose 1-phosphate catabolic process"/>
    <property type="evidence" value="ECO:0007669"/>
    <property type="project" value="UniProtKB-UniRule"/>
</dbReference>
<dbReference type="OrthoDB" id="9769930at2"/>
<dbReference type="GO" id="GO:0008973">
    <property type="term" value="F:phosphopentomutase activity"/>
    <property type="evidence" value="ECO:0007669"/>
    <property type="project" value="UniProtKB-UniRule"/>
</dbReference>
<dbReference type="NCBIfam" id="TIGR01696">
    <property type="entry name" value="deoB"/>
    <property type="match status" value="1"/>
</dbReference>
<reference evidence="9 10" key="1">
    <citation type="journal article" date="2015" name="PLoS ONE">
        <title>Genome Sequence of Bacillus endophyticus and Analysis of Its Companion Mechanism in the Ketogulonigenium vulgare-Bacillus Strain Consortium.</title>
        <authorList>
            <person name="Jia N."/>
            <person name="Du J."/>
            <person name="Ding M.Z."/>
            <person name="Gao F."/>
            <person name="Yuan Y.J."/>
        </authorList>
    </citation>
    <scope>NUCLEOTIDE SEQUENCE [LARGE SCALE GENOMIC DNA]</scope>
    <source>
        <strain evidence="9 10">Hbe603</strain>
    </source>
</reference>
<comment type="pathway">
    <text evidence="6">Carbohydrate degradation; 2-deoxy-D-ribose 1-phosphate degradation; D-glyceraldehyde 3-phosphate and acetaldehyde from 2-deoxy-alpha-D-ribose 1-phosphate: step 1/2.</text>
</comment>
<feature type="domain" description="Metalloenzyme" evidence="8">
    <location>
        <begin position="6"/>
        <end position="380"/>
    </location>
</feature>
<dbReference type="PATRIC" id="fig|135735.6.peg.4078"/>
<dbReference type="SUPFAM" id="SSF143856">
    <property type="entry name" value="DeoB insert domain-like"/>
    <property type="match status" value="1"/>
</dbReference>
<evidence type="ECO:0000259" key="8">
    <source>
        <dbReference type="Pfam" id="PF01676"/>
    </source>
</evidence>
<feature type="binding site" evidence="6">
    <location>
        <position position="287"/>
    </location>
    <ligand>
        <name>Mn(2+)</name>
        <dbReference type="ChEBI" id="CHEBI:29035"/>
        <label>2</label>
    </ligand>
</feature>
<dbReference type="FunFam" id="3.30.70.1250:FF:000001">
    <property type="entry name" value="Phosphopentomutase"/>
    <property type="match status" value="1"/>
</dbReference>
<protein>
    <recommendedName>
        <fullName evidence="6 7">Phosphopentomutase</fullName>
        <ecNumber evidence="6 7">5.4.2.7</ecNumber>
    </recommendedName>
    <alternativeName>
        <fullName evidence="6">Phosphodeoxyribomutase</fullName>
    </alternativeName>
</protein>
<evidence type="ECO:0000256" key="1">
    <source>
        <dbReference type="ARBA" id="ARBA00010373"/>
    </source>
</evidence>
<dbReference type="NCBIfam" id="NF003766">
    <property type="entry name" value="PRK05362.1"/>
    <property type="match status" value="1"/>
</dbReference>
<dbReference type="GO" id="GO:0009117">
    <property type="term" value="P:nucleotide metabolic process"/>
    <property type="evidence" value="ECO:0007669"/>
    <property type="project" value="UniProtKB-UniRule"/>
</dbReference>
<evidence type="ECO:0000256" key="6">
    <source>
        <dbReference type="HAMAP-Rule" id="MF_00740"/>
    </source>
</evidence>
<dbReference type="InterPro" id="IPR024052">
    <property type="entry name" value="Phosphopentomutase_DeoB_cap_sf"/>
</dbReference>
<dbReference type="InterPro" id="IPR017850">
    <property type="entry name" value="Alkaline_phosphatase_core_sf"/>
</dbReference>
<evidence type="ECO:0000256" key="5">
    <source>
        <dbReference type="ARBA" id="ARBA00023235"/>
    </source>
</evidence>
<evidence type="ECO:0000313" key="10">
    <source>
        <dbReference type="Proteomes" id="UP000036202"/>
    </source>
</evidence>
<dbReference type="InterPro" id="IPR010045">
    <property type="entry name" value="DeoB"/>
</dbReference>
<feature type="binding site" evidence="6">
    <location>
        <position position="292"/>
    </location>
    <ligand>
        <name>Mn(2+)</name>
        <dbReference type="ChEBI" id="CHEBI:29035"/>
        <label>2</label>
    </ligand>
</feature>
<dbReference type="AlphaFoldDB" id="A0A0H4KIT5"/>
<dbReference type="Proteomes" id="UP000036202">
    <property type="component" value="Chromosome"/>
</dbReference>